<sequence length="318" mass="36916">MSSAEHTQSTPTSSTPAPRDAYGDSILHTLVKVFVHRRRPGEWPTFRNPNLNHLRSNQDRGGDTDSRIALKTLRFIDEELWQHMNTDLPLPEDDWIAAEMHKVPRDSQGNITDTKGVNVRGLMANAWFRAMEQSAVLEIWFAFRIRGLFSPEGLKQPISWYTNDTNVVQAARFLTFFSGIRSSIGGDKLFPNQQRIDNPWFWLAIQIVRCGVKPADMMSNMRHWIDALGSFDEAAFSQAYPHGIEWNHDPDAFSPARDQHMGARAKRYYAEWLPNPLGNRDDDPEKRARLVHNSIRRFESIEKRYCRYFSVHLTQEFW</sequence>
<gene>
    <name evidence="2" type="ORF">GOMPHAMPRED_005512</name>
</gene>
<dbReference type="EMBL" id="CAJPDQ010000034">
    <property type="protein sequence ID" value="CAF9929911.1"/>
    <property type="molecule type" value="Genomic_DNA"/>
</dbReference>
<evidence type="ECO:0000313" key="2">
    <source>
        <dbReference type="EMBL" id="CAF9929911.1"/>
    </source>
</evidence>
<protein>
    <submittedName>
        <fullName evidence="2">Uncharacterized protein</fullName>
    </submittedName>
</protein>
<feature type="region of interest" description="Disordered" evidence="1">
    <location>
        <begin position="1"/>
        <end position="22"/>
    </location>
</feature>
<dbReference type="Proteomes" id="UP000664169">
    <property type="component" value="Unassembled WGS sequence"/>
</dbReference>
<proteinExistence type="predicted"/>
<dbReference type="AlphaFoldDB" id="A0A8H3FSF1"/>
<name>A0A8H3FSF1_9LECA</name>
<accession>A0A8H3FSF1</accession>
<organism evidence="2 3">
    <name type="scientific">Gomphillus americanus</name>
    <dbReference type="NCBI Taxonomy" id="1940652"/>
    <lineage>
        <taxon>Eukaryota</taxon>
        <taxon>Fungi</taxon>
        <taxon>Dikarya</taxon>
        <taxon>Ascomycota</taxon>
        <taxon>Pezizomycotina</taxon>
        <taxon>Lecanoromycetes</taxon>
        <taxon>OSLEUM clade</taxon>
        <taxon>Ostropomycetidae</taxon>
        <taxon>Ostropales</taxon>
        <taxon>Graphidaceae</taxon>
        <taxon>Gomphilloideae</taxon>
        <taxon>Gomphillus</taxon>
    </lineage>
</organism>
<feature type="compositionally biased region" description="Low complexity" evidence="1">
    <location>
        <begin position="9"/>
        <end position="18"/>
    </location>
</feature>
<keyword evidence="3" id="KW-1185">Reference proteome</keyword>
<reference evidence="2" key="1">
    <citation type="submission" date="2021-03" db="EMBL/GenBank/DDBJ databases">
        <authorList>
            <person name="Tagirdzhanova G."/>
        </authorList>
    </citation>
    <scope>NUCLEOTIDE SEQUENCE</scope>
</reference>
<evidence type="ECO:0000256" key="1">
    <source>
        <dbReference type="SAM" id="MobiDB-lite"/>
    </source>
</evidence>
<evidence type="ECO:0000313" key="3">
    <source>
        <dbReference type="Proteomes" id="UP000664169"/>
    </source>
</evidence>
<comment type="caution">
    <text evidence="2">The sequence shown here is derived from an EMBL/GenBank/DDBJ whole genome shotgun (WGS) entry which is preliminary data.</text>
</comment>